<dbReference type="Pfam" id="PF01960">
    <property type="entry name" value="ArgJ"/>
    <property type="match status" value="1"/>
</dbReference>
<dbReference type="Gene3D" id="3.10.20.340">
    <property type="entry name" value="ArgJ beta chain, C-terminal domain"/>
    <property type="match status" value="1"/>
</dbReference>
<sequence length="386" mass="42970">MEIKMGVSKSGIKPSKDYDILVLKFRPSVYSLVLTQNSLAAAPVIYDRMVSQMTDKISAIVVNSGNANAATGEEGLENAQRMAELTEDLLGIPENQSLVFSTGVIGVQLPMEKVESGIKEACENLRELDLELAARAISTTDSFPKFYRFEGNLNGKKYSIIGIAKGAGMIHPNMATMLAYIFTDVKIEKDLLDRIMKVVVERSFNSIDVDGCESTNDSFLLIATGENDIEVNEENKTAFAKDILHVATELAKMIVKDGEGATKLIQINVHNASTKEEAKKVGESIALSNLFKTAMFGNDPNWGRILSAIGQLHLDIDFSRVKLYIGDFLIYSGHPVDFDRKKTVEYLKENREVTIEIYLERGDSDWTYYTCDLTYKYVEINAEYTT</sequence>
<comment type="subunit">
    <text evidence="3 10">Heterotetramer of two alpha and two beta chains.</text>
</comment>
<feature type="binding site" evidence="10">
    <location>
        <position position="259"/>
    </location>
    <ligand>
        <name>substrate</name>
    </ligand>
</feature>
<keyword evidence="7 10" id="KW-0808">Transferase</keyword>
<dbReference type="UniPathway" id="UPA00068">
    <property type="reaction ID" value="UER00106"/>
</dbReference>
<keyword evidence="8 10" id="KW-0068">Autocatalytic cleavage</keyword>
<dbReference type="GO" id="GO:0005737">
    <property type="term" value="C:cytoplasm"/>
    <property type="evidence" value="ECO:0007669"/>
    <property type="project" value="UniProtKB-SubCell"/>
</dbReference>
<evidence type="ECO:0000313" key="12">
    <source>
        <dbReference type="Proteomes" id="UP000219036"/>
    </source>
</evidence>
<proteinExistence type="inferred from homology"/>
<organism evidence="11 12">
    <name type="scientific">Persephonella hydrogeniphila</name>
    <dbReference type="NCBI Taxonomy" id="198703"/>
    <lineage>
        <taxon>Bacteria</taxon>
        <taxon>Pseudomonadati</taxon>
        <taxon>Aquificota</taxon>
        <taxon>Aquificia</taxon>
        <taxon>Aquificales</taxon>
        <taxon>Hydrogenothermaceae</taxon>
        <taxon>Persephonella</taxon>
    </lineage>
</organism>
<evidence type="ECO:0000256" key="4">
    <source>
        <dbReference type="ARBA" id="ARBA00022490"/>
    </source>
</evidence>
<feature type="binding site" evidence="10">
    <location>
        <position position="139"/>
    </location>
    <ligand>
        <name>substrate</name>
    </ligand>
</feature>
<reference evidence="12" key="1">
    <citation type="submission" date="2017-09" db="EMBL/GenBank/DDBJ databases">
        <authorList>
            <person name="Varghese N."/>
            <person name="Submissions S."/>
        </authorList>
    </citation>
    <scope>NUCLEOTIDE SEQUENCE [LARGE SCALE GENOMIC DNA]</scope>
    <source>
        <strain evidence="12">DSM 15103</strain>
    </source>
</reference>
<dbReference type="PANTHER" id="PTHR23100:SF0">
    <property type="entry name" value="ARGININE BIOSYNTHESIS BIFUNCTIONAL PROTEIN ARGJ, MITOCHONDRIAL"/>
    <property type="match status" value="1"/>
</dbReference>
<feature type="binding site" evidence="10">
    <location>
        <position position="381"/>
    </location>
    <ligand>
        <name>substrate</name>
    </ligand>
</feature>
<dbReference type="SUPFAM" id="SSF56266">
    <property type="entry name" value="DmpA/ArgJ-like"/>
    <property type="match status" value="1"/>
</dbReference>
<dbReference type="GO" id="GO:0006592">
    <property type="term" value="P:ornithine biosynthetic process"/>
    <property type="evidence" value="ECO:0007669"/>
    <property type="project" value="TreeGrafter"/>
</dbReference>
<feature type="chain" id="PRO_5023241456" description="Arginine biosynthesis bifunctional protein ArgJ beta chain" evidence="10">
    <location>
        <begin position="176"/>
        <end position="386"/>
    </location>
</feature>
<feature type="binding site" evidence="10">
    <location>
        <position position="386"/>
    </location>
    <ligand>
        <name>substrate</name>
    </ligand>
</feature>
<dbReference type="NCBIfam" id="NF003802">
    <property type="entry name" value="PRK05388.1"/>
    <property type="match status" value="1"/>
</dbReference>
<feature type="binding site" evidence="10">
    <location>
        <position position="165"/>
    </location>
    <ligand>
        <name>substrate</name>
    </ligand>
</feature>
<dbReference type="InterPro" id="IPR016117">
    <property type="entry name" value="ArgJ-like_dom_sf"/>
</dbReference>
<feature type="site" description="Cleavage; by autolysis" evidence="10">
    <location>
        <begin position="175"/>
        <end position="176"/>
    </location>
</feature>
<dbReference type="Gene3D" id="3.60.70.12">
    <property type="entry name" value="L-amino peptidase D-ALA esterase/amidase"/>
    <property type="match status" value="1"/>
</dbReference>
<comment type="pathway">
    <text evidence="10">Amino-acid biosynthesis; L-arginine biosynthesis; N(2)-acetyl-L-ornithine from L-glutamate: step 1/4.</text>
</comment>
<evidence type="ECO:0000256" key="7">
    <source>
        <dbReference type="ARBA" id="ARBA00022679"/>
    </source>
</evidence>
<evidence type="ECO:0000256" key="3">
    <source>
        <dbReference type="ARBA" id="ARBA00011475"/>
    </source>
</evidence>
<dbReference type="GO" id="GO:0004042">
    <property type="term" value="F:L-glutamate N-acetyltransferase activity"/>
    <property type="evidence" value="ECO:0007669"/>
    <property type="project" value="UniProtKB-UniRule"/>
</dbReference>
<dbReference type="PANTHER" id="PTHR23100">
    <property type="entry name" value="ARGININE BIOSYNTHESIS BIFUNCTIONAL PROTEIN ARGJ"/>
    <property type="match status" value="1"/>
</dbReference>
<keyword evidence="12" id="KW-1185">Reference proteome</keyword>
<comment type="similarity">
    <text evidence="2 10">Belongs to the ArgJ family.</text>
</comment>
<name>A0A285NJB9_9AQUI</name>
<dbReference type="AlphaFoldDB" id="A0A285NJB9"/>
<keyword evidence="9 10" id="KW-0012">Acyltransferase</keyword>
<feature type="site" description="Involved in the stabilization of negative charge on the oxyanion by the formation of the oxyanion hole" evidence="10">
    <location>
        <position position="103"/>
    </location>
</feature>
<dbReference type="EC" id="2.3.1.1" evidence="10"/>
<feature type="active site" description="Nucleophile" evidence="10">
    <location>
        <position position="176"/>
    </location>
</feature>
<dbReference type="GO" id="GO:0004358">
    <property type="term" value="F:L-glutamate N-acetyltransferase activity, acting on acetyl-L-ornithine as donor"/>
    <property type="evidence" value="ECO:0007669"/>
    <property type="project" value="UniProtKB-UniRule"/>
</dbReference>
<evidence type="ECO:0000256" key="9">
    <source>
        <dbReference type="ARBA" id="ARBA00023315"/>
    </source>
</evidence>
<dbReference type="GO" id="GO:0006526">
    <property type="term" value="P:L-arginine biosynthetic process"/>
    <property type="evidence" value="ECO:0007669"/>
    <property type="project" value="UniProtKB-UniRule"/>
</dbReference>
<evidence type="ECO:0000313" key="11">
    <source>
        <dbReference type="EMBL" id="SNZ09057.1"/>
    </source>
</evidence>
<dbReference type="OrthoDB" id="9804242at2"/>
<keyword evidence="6 10" id="KW-0028">Amino-acid biosynthesis</keyword>
<keyword evidence="5 10" id="KW-0055">Arginine biosynthesis</keyword>
<dbReference type="InterPro" id="IPR042195">
    <property type="entry name" value="ArgJ_beta_C"/>
</dbReference>
<dbReference type="EMBL" id="OBEI01000006">
    <property type="protein sequence ID" value="SNZ09057.1"/>
    <property type="molecule type" value="Genomic_DNA"/>
</dbReference>
<dbReference type="FunFam" id="3.10.20.340:FF:000003">
    <property type="entry name" value="Arginine biosynthesis bifunctional protein ArgJ"/>
    <property type="match status" value="1"/>
</dbReference>
<dbReference type="NCBIfam" id="TIGR00120">
    <property type="entry name" value="ArgJ"/>
    <property type="match status" value="1"/>
</dbReference>
<dbReference type="CDD" id="cd02152">
    <property type="entry name" value="OAT"/>
    <property type="match status" value="1"/>
</dbReference>
<evidence type="ECO:0000256" key="1">
    <source>
        <dbReference type="ARBA" id="ARBA00004496"/>
    </source>
</evidence>
<comment type="catalytic activity">
    <reaction evidence="10">
        <text>L-glutamate + acetyl-CoA = N-acetyl-L-glutamate + CoA + H(+)</text>
        <dbReference type="Rhea" id="RHEA:24292"/>
        <dbReference type="ChEBI" id="CHEBI:15378"/>
        <dbReference type="ChEBI" id="CHEBI:29985"/>
        <dbReference type="ChEBI" id="CHEBI:44337"/>
        <dbReference type="ChEBI" id="CHEBI:57287"/>
        <dbReference type="ChEBI" id="CHEBI:57288"/>
        <dbReference type="EC" id="2.3.1.1"/>
    </reaction>
</comment>
<dbReference type="RefSeq" id="WP_097000632.1">
    <property type="nucleotide sequence ID" value="NZ_OBEI01000006.1"/>
</dbReference>
<dbReference type="FunFam" id="3.60.70.12:FF:000001">
    <property type="entry name" value="Arginine biosynthesis bifunctional protein ArgJ, chloroplastic"/>
    <property type="match status" value="1"/>
</dbReference>
<comment type="function">
    <text evidence="10">Catalyzes two activities which are involved in the cyclic version of arginine biosynthesis: the synthesis of N-acetylglutamate from glutamate and acetyl-CoA as the acetyl donor, and of ornithine by transacetylation between N(2)-acetylornithine and glutamate.</text>
</comment>
<evidence type="ECO:0000256" key="6">
    <source>
        <dbReference type="ARBA" id="ARBA00022605"/>
    </source>
</evidence>
<keyword evidence="4 10" id="KW-0963">Cytoplasm</keyword>
<dbReference type="EC" id="2.3.1.35" evidence="10"/>
<comment type="subcellular location">
    <subcellularLocation>
        <location evidence="1 10">Cytoplasm</location>
    </subcellularLocation>
</comment>
<accession>A0A285NJB9</accession>
<dbReference type="Proteomes" id="UP000219036">
    <property type="component" value="Unassembled WGS sequence"/>
</dbReference>
<comment type="pathway">
    <text evidence="10">Amino-acid biosynthesis; L-arginine biosynthesis; L-ornithine and N-acetyl-L-glutamate from L-glutamate and N(2)-acetyl-L-ornithine (cyclic): step 1/1.</text>
</comment>
<protein>
    <recommendedName>
        <fullName evidence="10">Arginine biosynthesis bifunctional protein ArgJ</fullName>
    </recommendedName>
    <domain>
        <recommendedName>
            <fullName evidence="10">Glutamate N-acetyltransferase</fullName>
            <ecNumber evidence="10">2.3.1.35</ecNumber>
        </recommendedName>
        <alternativeName>
            <fullName evidence="10">Ornithine acetyltransferase</fullName>
            <shortName evidence="10">OATase</shortName>
        </alternativeName>
        <alternativeName>
            <fullName evidence="10">Ornithine transacetylase</fullName>
        </alternativeName>
    </domain>
    <domain>
        <recommendedName>
            <fullName evidence="10">Amino-acid acetyltransferase</fullName>
            <ecNumber evidence="10">2.3.1.1</ecNumber>
        </recommendedName>
        <alternativeName>
            <fullName evidence="10">N-acetylglutamate synthase</fullName>
            <shortName evidence="10">AGSase</shortName>
        </alternativeName>
    </domain>
    <component>
        <recommendedName>
            <fullName evidence="10">Arginine biosynthesis bifunctional protein ArgJ alpha chain</fullName>
        </recommendedName>
    </component>
    <component>
        <recommendedName>
            <fullName evidence="10">Arginine biosynthesis bifunctional protein ArgJ beta chain</fullName>
        </recommendedName>
    </component>
</protein>
<dbReference type="InterPro" id="IPR002813">
    <property type="entry name" value="Arg_biosynth_ArgJ"/>
</dbReference>
<feature type="site" description="Involved in the stabilization of negative charge on the oxyanion by the formation of the oxyanion hole" evidence="10">
    <location>
        <position position="102"/>
    </location>
</feature>
<feature type="binding site" evidence="10">
    <location>
        <position position="176"/>
    </location>
    <ligand>
        <name>substrate</name>
    </ligand>
</feature>
<evidence type="ECO:0000256" key="5">
    <source>
        <dbReference type="ARBA" id="ARBA00022571"/>
    </source>
</evidence>
<evidence type="ECO:0000256" key="2">
    <source>
        <dbReference type="ARBA" id="ARBA00006774"/>
    </source>
</evidence>
<evidence type="ECO:0000256" key="10">
    <source>
        <dbReference type="HAMAP-Rule" id="MF_01106"/>
    </source>
</evidence>
<feature type="chain" id="PRO_5023241457" description="Arginine biosynthesis bifunctional protein ArgJ alpha chain" evidence="10">
    <location>
        <begin position="1"/>
        <end position="175"/>
    </location>
</feature>
<comment type="catalytic activity">
    <reaction evidence="10">
        <text>N(2)-acetyl-L-ornithine + L-glutamate = N-acetyl-L-glutamate + L-ornithine</text>
        <dbReference type="Rhea" id="RHEA:15349"/>
        <dbReference type="ChEBI" id="CHEBI:29985"/>
        <dbReference type="ChEBI" id="CHEBI:44337"/>
        <dbReference type="ChEBI" id="CHEBI:46911"/>
        <dbReference type="ChEBI" id="CHEBI:57805"/>
        <dbReference type="EC" id="2.3.1.35"/>
    </reaction>
</comment>
<keyword evidence="10" id="KW-0511">Multifunctional enzyme</keyword>
<dbReference type="HAMAP" id="MF_01106">
    <property type="entry name" value="ArgJ"/>
    <property type="match status" value="1"/>
</dbReference>
<gene>
    <name evidence="10" type="primary">argJ</name>
    <name evidence="11" type="ORF">SAMN06265182_1466</name>
</gene>
<evidence type="ECO:0000256" key="8">
    <source>
        <dbReference type="ARBA" id="ARBA00022813"/>
    </source>
</evidence>